<dbReference type="SUPFAM" id="SSF52540">
    <property type="entry name" value="P-loop containing nucleoside triphosphate hydrolases"/>
    <property type="match status" value="1"/>
</dbReference>
<dbReference type="HAMAP" id="MF_00235">
    <property type="entry name" value="Adenylate_kinase_Adk"/>
    <property type="match status" value="1"/>
</dbReference>
<dbReference type="Pfam" id="PF05191">
    <property type="entry name" value="ADK_lid"/>
    <property type="match status" value="1"/>
</dbReference>
<comment type="catalytic activity">
    <reaction evidence="5 7">
        <text>AMP + ATP = 2 ADP</text>
        <dbReference type="Rhea" id="RHEA:12973"/>
        <dbReference type="ChEBI" id="CHEBI:30616"/>
        <dbReference type="ChEBI" id="CHEBI:456215"/>
        <dbReference type="ChEBI" id="CHEBI:456216"/>
        <dbReference type="EC" id="2.7.4.3"/>
    </reaction>
</comment>
<dbReference type="FunFam" id="3.40.50.300:FF:000106">
    <property type="entry name" value="Adenylate kinase mitochondrial"/>
    <property type="match status" value="1"/>
</dbReference>
<dbReference type="Proteomes" id="UP000034516">
    <property type="component" value="Unassembled WGS sequence"/>
</dbReference>
<dbReference type="GO" id="GO:0044209">
    <property type="term" value="P:AMP salvage"/>
    <property type="evidence" value="ECO:0007669"/>
    <property type="project" value="UniProtKB-UniRule"/>
</dbReference>
<dbReference type="Gene3D" id="3.40.50.300">
    <property type="entry name" value="P-loop containing nucleotide triphosphate hydrolases"/>
    <property type="match status" value="1"/>
</dbReference>
<dbReference type="InterPro" id="IPR007862">
    <property type="entry name" value="Adenylate_kinase_lid-dom"/>
</dbReference>
<dbReference type="InterPro" id="IPR033690">
    <property type="entry name" value="Adenylat_kinase_CS"/>
</dbReference>
<comment type="function">
    <text evidence="5">Catalyzes the reversible transfer of the terminal phosphate group between ATP and AMP. Plays an important role in cellular energy homeostasis and in adenine nucleotide metabolism.</text>
</comment>
<comment type="caution">
    <text evidence="9">The sequence shown here is derived from an EMBL/GenBank/DDBJ whole genome shotgun (WGS) entry which is preliminary data.</text>
</comment>
<dbReference type="GO" id="GO:0004017">
    <property type="term" value="F:AMP kinase activity"/>
    <property type="evidence" value="ECO:0007669"/>
    <property type="project" value="UniProtKB-UniRule"/>
</dbReference>
<evidence type="ECO:0000313" key="9">
    <source>
        <dbReference type="EMBL" id="KKS41186.1"/>
    </source>
</evidence>
<evidence type="ECO:0000256" key="5">
    <source>
        <dbReference type="HAMAP-Rule" id="MF_00235"/>
    </source>
</evidence>
<dbReference type="PATRIC" id="fig|1618677.3.peg.552"/>
<comment type="caution">
    <text evidence="5">Lacks conserved residue(s) required for the propagation of feature annotation.</text>
</comment>
<evidence type="ECO:0000256" key="4">
    <source>
        <dbReference type="ARBA" id="ARBA00022777"/>
    </source>
</evidence>
<dbReference type="GO" id="GO:0005737">
    <property type="term" value="C:cytoplasm"/>
    <property type="evidence" value="ECO:0007669"/>
    <property type="project" value="UniProtKB-SubCell"/>
</dbReference>
<feature type="binding site" evidence="5">
    <location>
        <begin position="85"/>
        <end position="88"/>
    </location>
    <ligand>
        <name>AMP</name>
        <dbReference type="ChEBI" id="CHEBI:456215"/>
    </ligand>
</feature>
<dbReference type="InterPro" id="IPR000850">
    <property type="entry name" value="Adenylat/UMP-CMP_kin"/>
</dbReference>
<evidence type="ECO:0000256" key="3">
    <source>
        <dbReference type="ARBA" id="ARBA00022741"/>
    </source>
</evidence>
<keyword evidence="4 5" id="KW-0418">Kinase</keyword>
<organism evidence="9 10">
    <name type="scientific">Candidatus Kuenenbacteria bacterium GW2011_GWA2_42_15</name>
    <dbReference type="NCBI Taxonomy" id="1618677"/>
    <lineage>
        <taxon>Bacteria</taxon>
        <taxon>Candidatus Kueneniibacteriota</taxon>
    </lineage>
</organism>
<feature type="binding site" evidence="5">
    <location>
        <position position="128"/>
    </location>
    <ligand>
        <name>Zn(2+)</name>
        <dbReference type="ChEBI" id="CHEBI:29105"/>
        <note>structural</note>
    </ligand>
</feature>
<dbReference type="PRINTS" id="PR00094">
    <property type="entry name" value="ADENYLTKNASE"/>
</dbReference>
<keyword evidence="3 5" id="KW-0547">Nucleotide-binding</keyword>
<feature type="binding site" evidence="5">
    <location>
        <position position="155"/>
    </location>
    <ligand>
        <name>AMP</name>
        <dbReference type="ChEBI" id="CHEBI:456215"/>
    </ligand>
</feature>
<feature type="binding site" evidence="5">
    <location>
        <begin position="131"/>
        <end position="132"/>
    </location>
    <ligand>
        <name>ATP</name>
        <dbReference type="ChEBI" id="CHEBI:30616"/>
    </ligand>
</feature>
<feature type="binding site" evidence="5">
    <location>
        <position position="194"/>
    </location>
    <ligand>
        <name>ATP</name>
        <dbReference type="ChEBI" id="CHEBI:30616"/>
    </ligand>
</feature>
<evidence type="ECO:0000313" key="10">
    <source>
        <dbReference type="Proteomes" id="UP000034516"/>
    </source>
</evidence>
<keyword evidence="2 5" id="KW-0545">Nucleotide biosynthesis</keyword>
<dbReference type="InterPro" id="IPR006259">
    <property type="entry name" value="Adenyl_kin_sub"/>
</dbReference>
<dbReference type="CDD" id="cd01428">
    <property type="entry name" value="ADK"/>
    <property type="match status" value="1"/>
</dbReference>
<feature type="binding site" evidence="5">
    <location>
        <position position="32"/>
    </location>
    <ligand>
        <name>AMP</name>
        <dbReference type="ChEBI" id="CHEBI:456215"/>
    </ligand>
</feature>
<dbReference type="GO" id="GO:0008270">
    <property type="term" value="F:zinc ion binding"/>
    <property type="evidence" value="ECO:0007669"/>
    <property type="project" value="UniProtKB-UniRule"/>
</dbReference>
<comment type="subcellular location">
    <subcellularLocation>
        <location evidence="5 7">Cytoplasm</location>
    </subcellularLocation>
</comment>
<gene>
    <name evidence="5" type="primary">adk</name>
    <name evidence="9" type="ORF">UV02_C0031G0016</name>
</gene>
<protein>
    <recommendedName>
        <fullName evidence="5 7">Adenylate kinase</fullName>
        <shortName evidence="5">AK</shortName>
        <ecNumber evidence="5 7">2.7.4.3</ecNumber>
    </recommendedName>
    <alternativeName>
        <fullName evidence="5">ATP-AMP transphosphorylase</fullName>
    </alternativeName>
    <alternativeName>
        <fullName evidence="5">ATP:AMP phosphotransferase</fullName>
    </alternativeName>
    <alternativeName>
        <fullName evidence="5">Adenylate monophosphate kinase</fullName>
    </alternativeName>
</protein>
<dbReference type="PANTHER" id="PTHR23359">
    <property type="entry name" value="NUCLEOTIDE KINASE"/>
    <property type="match status" value="1"/>
</dbReference>
<keyword evidence="5" id="KW-0963">Cytoplasm</keyword>
<evidence type="ECO:0000256" key="7">
    <source>
        <dbReference type="RuleBase" id="RU003331"/>
    </source>
</evidence>
<sequence length="208" mass="23309">MYKILLIGPQGSGKGTQAQILAEKFNLPIFSTGNILRQRIKQDDELGKEVGSVINAGHLAPDDLVNKIIAEKIKADGQNGYILDGYPRNLKQTEFLDGVDKLTHVLEIDLPDDEAIRRIGGRRTCPKCQAVYHIEYNPPKVGGICDHDGEALIIREDETEEALKKRLATYHQATEPVIDFYKRQGVHKQIDGRPAIERVAEEVMENLK</sequence>
<dbReference type="InterPro" id="IPR027417">
    <property type="entry name" value="P-loop_NTPase"/>
</dbReference>
<keyword evidence="5" id="KW-0862">Zinc</keyword>
<evidence type="ECO:0000259" key="8">
    <source>
        <dbReference type="Pfam" id="PF05191"/>
    </source>
</evidence>
<feature type="region of interest" description="LID" evidence="5">
    <location>
        <begin position="121"/>
        <end position="158"/>
    </location>
</feature>
<name>A0A0G1B4B1_9BACT</name>
<reference evidence="9 10" key="1">
    <citation type="journal article" date="2015" name="Nature">
        <title>rRNA introns, odd ribosomes, and small enigmatic genomes across a large radiation of phyla.</title>
        <authorList>
            <person name="Brown C.T."/>
            <person name="Hug L.A."/>
            <person name="Thomas B.C."/>
            <person name="Sharon I."/>
            <person name="Castelle C.J."/>
            <person name="Singh A."/>
            <person name="Wilkins M.J."/>
            <person name="Williams K.H."/>
            <person name="Banfield J.F."/>
        </authorList>
    </citation>
    <scope>NUCLEOTIDE SEQUENCE [LARGE SCALE GENOMIC DNA]</scope>
</reference>
<comment type="pathway">
    <text evidence="5">Purine metabolism; AMP biosynthesis via salvage pathway; AMP from ADP: step 1/1.</text>
</comment>
<proteinExistence type="inferred from homology"/>
<feature type="binding site" evidence="5">
    <location>
        <position position="122"/>
    </location>
    <ligand>
        <name>ATP</name>
        <dbReference type="ChEBI" id="CHEBI:30616"/>
    </ligand>
</feature>
<feature type="binding site" evidence="5">
    <location>
        <position position="166"/>
    </location>
    <ligand>
        <name>AMP</name>
        <dbReference type="ChEBI" id="CHEBI:456215"/>
    </ligand>
</feature>
<feature type="binding site" evidence="5">
    <location>
        <position position="37"/>
    </location>
    <ligand>
        <name>AMP</name>
        <dbReference type="ChEBI" id="CHEBI:456215"/>
    </ligand>
</feature>
<comment type="subunit">
    <text evidence="5 7">Monomer.</text>
</comment>
<feature type="binding site" evidence="5">
    <location>
        <position position="148"/>
    </location>
    <ligand>
        <name>Zn(2+)</name>
        <dbReference type="ChEBI" id="CHEBI:29105"/>
        <note>structural</note>
    </ligand>
</feature>
<dbReference type="EMBL" id="LCCW01000031">
    <property type="protein sequence ID" value="KKS41186.1"/>
    <property type="molecule type" value="Genomic_DNA"/>
</dbReference>
<dbReference type="EC" id="2.7.4.3" evidence="5 7"/>
<dbReference type="NCBIfam" id="TIGR01351">
    <property type="entry name" value="adk"/>
    <property type="match status" value="1"/>
</dbReference>
<keyword evidence="5 7" id="KW-0067">ATP-binding</keyword>
<feature type="binding site" evidence="5">
    <location>
        <position position="125"/>
    </location>
    <ligand>
        <name>Zn(2+)</name>
        <dbReference type="ChEBI" id="CHEBI:29105"/>
        <note>structural</note>
    </ligand>
</feature>
<feature type="domain" description="Adenylate kinase active site lid" evidence="8">
    <location>
        <begin position="122"/>
        <end position="157"/>
    </location>
</feature>
<comment type="similarity">
    <text evidence="5 6">Belongs to the adenylate kinase family.</text>
</comment>
<comment type="domain">
    <text evidence="5">Consists of three domains, a large central CORE domain and two small peripheral domains, NMPbind and LID, which undergo movements during catalysis. The LID domain closes over the site of phosphoryl transfer upon ATP binding. Assembling and dissambling the active center during each catalytic cycle provides an effective means to prevent ATP hydrolysis. Some bacteria have evolved a zinc-coordinating structure that stabilizes the LID domain.</text>
</comment>
<feature type="region of interest" description="NMP" evidence="5">
    <location>
        <begin position="31"/>
        <end position="60"/>
    </location>
</feature>
<evidence type="ECO:0000256" key="6">
    <source>
        <dbReference type="RuleBase" id="RU003330"/>
    </source>
</evidence>
<accession>A0A0G1B4B1</accession>
<keyword evidence="5" id="KW-0479">Metal-binding</keyword>
<evidence type="ECO:0000256" key="2">
    <source>
        <dbReference type="ARBA" id="ARBA00022727"/>
    </source>
</evidence>
<dbReference type="Pfam" id="PF00406">
    <property type="entry name" value="ADK"/>
    <property type="match status" value="1"/>
</dbReference>
<dbReference type="UniPathway" id="UPA00588">
    <property type="reaction ID" value="UER00649"/>
</dbReference>
<keyword evidence="1 5" id="KW-0808">Transferase</keyword>
<dbReference type="PROSITE" id="PS00113">
    <property type="entry name" value="ADENYLATE_KINASE"/>
    <property type="match status" value="1"/>
</dbReference>
<dbReference type="AlphaFoldDB" id="A0A0G1B4B1"/>
<feature type="binding site" evidence="5">
    <location>
        <position position="92"/>
    </location>
    <ligand>
        <name>AMP</name>
        <dbReference type="ChEBI" id="CHEBI:456215"/>
    </ligand>
</feature>
<feature type="binding site" evidence="5">
    <location>
        <position position="145"/>
    </location>
    <ligand>
        <name>Zn(2+)</name>
        <dbReference type="ChEBI" id="CHEBI:29105"/>
        <note>structural</note>
    </ligand>
</feature>
<feature type="binding site" evidence="5">
    <location>
        <begin position="11"/>
        <end position="16"/>
    </location>
    <ligand>
        <name>ATP</name>
        <dbReference type="ChEBI" id="CHEBI:30616"/>
    </ligand>
</feature>
<evidence type="ECO:0000256" key="1">
    <source>
        <dbReference type="ARBA" id="ARBA00022679"/>
    </source>
</evidence>
<dbReference type="GO" id="GO:0005524">
    <property type="term" value="F:ATP binding"/>
    <property type="evidence" value="ECO:0007669"/>
    <property type="project" value="UniProtKB-UniRule"/>
</dbReference>